<dbReference type="EMBL" id="JH795018">
    <property type="protein sequence ID" value="ELQ57991.1"/>
    <property type="molecule type" value="Genomic_DNA"/>
</dbReference>
<accession>L7IPX9</accession>
<dbReference type="AlphaFoldDB" id="L7IPX9"/>
<protein>
    <submittedName>
        <fullName evidence="1">Uncharacterized protein</fullName>
    </submittedName>
</protein>
<name>L7IPX9_PYRO1</name>
<gene>
    <name evidence="1" type="ORF">OOW_P131scaffold01745g1</name>
</gene>
<proteinExistence type="predicted"/>
<sequence length="35" mass="3940">WVSKYMNNFYQHNAGAGAIFGGSRVIGFRKRVLPP</sequence>
<feature type="non-terminal residue" evidence="1">
    <location>
        <position position="1"/>
    </location>
</feature>
<evidence type="ECO:0000313" key="1">
    <source>
        <dbReference type="EMBL" id="ELQ57991.1"/>
    </source>
</evidence>
<organism>
    <name type="scientific">Pyricularia oryzae (strain P131)</name>
    <name type="common">Rice blast fungus</name>
    <name type="synonym">Magnaporthe oryzae</name>
    <dbReference type="NCBI Taxonomy" id="1143193"/>
    <lineage>
        <taxon>Eukaryota</taxon>
        <taxon>Fungi</taxon>
        <taxon>Dikarya</taxon>
        <taxon>Ascomycota</taxon>
        <taxon>Pezizomycotina</taxon>
        <taxon>Sordariomycetes</taxon>
        <taxon>Sordariomycetidae</taxon>
        <taxon>Magnaporthales</taxon>
        <taxon>Pyriculariaceae</taxon>
        <taxon>Pyricularia</taxon>
    </lineage>
</organism>
<reference evidence="1" key="1">
    <citation type="journal article" date="2012" name="PLoS Genet.">
        <title>Comparative analysis of the genomes of two field isolates of the rice blast fungus Magnaporthe oryzae.</title>
        <authorList>
            <person name="Xue M."/>
            <person name="Yang J."/>
            <person name="Li Z."/>
            <person name="Hu S."/>
            <person name="Yao N."/>
            <person name="Dean R.A."/>
            <person name="Zhao W."/>
            <person name="Shen M."/>
            <person name="Zhang H."/>
            <person name="Li C."/>
            <person name="Liu L."/>
            <person name="Cao L."/>
            <person name="Xu X."/>
            <person name="Xing Y."/>
            <person name="Hsiang T."/>
            <person name="Zhang Z."/>
            <person name="Xu J.R."/>
            <person name="Peng Y.L."/>
        </authorList>
    </citation>
    <scope>NUCLEOTIDE SEQUENCE [LARGE SCALE GENOMIC DNA]</scope>
    <source>
        <strain evidence="1">P131</strain>
    </source>
</reference>